<dbReference type="InterPro" id="IPR027065">
    <property type="entry name" value="Lon_Prtase"/>
</dbReference>
<evidence type="ECO:0000313" key="3">
    <source>
        <dbReference type="Proteomes" id="UP000542353"/>
    </source>
</evidence>
<dbReference type="SMART" id="SM00382">
    <property type="entry name" value="AAA"/>
    <property type="match status" value="1"/>
</dbReference>
<accession>A0A7W7Z2W2</accession>
<dbReference type="EMBL" id="JACHIH010000007">
    <property type="protein sequence ID" value="MBB5046966.1"/>
    <property type="molecule type" value="Genomic_DNA"/>
</dbReference>
<dbReference type="GO" id="GO:0016887">
    <property type="term" value="F:ATP hydrolysis activity"/>
    <property type="evidence" value="ECO:0007669"/>
    <property type="project" value="InterPro"/>
</dbReference>
<dbReference type="InterPro" id="IPR027417">
    <property type="entry name" value="P-loop_NTPase"/>
</dbReference>
<dbReference type="GO" id="GO:0005524">
    <property type="term" value="F:ATP binding"/>
    <property type="evidence" value="ECO:0007669"/>
    <property type="project" value="InterPro"/>
</dbReference>
<proteinExistence type="predicted"/>
<name>A0A7W7Z2W2_9BRAD</name>
<feature type="domain" description="AAA+ ATPase" evidence="1">
    <location>
        <begin position="252"/>
        <end position="397"/>
    </location>
</feature>
<dbReference type="Proteomes" id="UP000542353">
    <property type="component" value="Unassembled WGS sequence"/>
</dbReference>
<dbReference type="Pfam" id="PF00004">
    <property type="entry name" value="AAA"/>
    <property type="match status" value="1"/>
</dbReference>
<reference evidence="2 3" key="1">
    <citation type="submission" date="2020-08" db="EMBL/GenBank/DDBJ databases">
        <title>Genomic Encyclopedia of Type Strains, Phase IV (KMG-IV): sequencing the most valuable type-strain genomes for metagenomic binning, comparative biology and taxonomic classification.</title>
        <authorList>
            <person name="Goeker M."/>
        </authorList>
    </citation>
    <scope>NUCLEOTIDE SEQUENCE [LARGE SCALE GENOMIC DNA]</scope>
    <source>
        <strain evidence="2 3">DSM 12706</strain>
    </source>
</reference>
<dbReference type="PANTHER" id="PTHR43718:SF2">
    <property type="entry name" value="LON PROTEASE HOMOLOG, MITOCHONDRIAL"/>
    <property type="match status" value="1"/>
</dbReference>
<dbReference type="RefSeq" id="WP_184256351.1">
    <property type="nucleotide sequence ID" value="NZ_JACHIH010000007.1"/>
</dbReference>
<comment type="caution">
    <text evidence="2">The sequence shown here is derived from an EMBL/GenBank/DDBJ whole genome shotgun (WGS) entry which is preliminary data.</text>
</comment>
<sequence length="468" mass="51670">MHLLADLLLTDDWKTALAKVAFATNEARPDLRIDRRTVSNLDQSYGSSRRFDCRDVARRLKHDADHLDLAWLMLAANPRNPVVTAGFLDRLEDVVVKWADGEGIDTCLLNHNAMRRLERWLKIRDGMTSQHIDFFHATSDAGWKETKRIAEIAEKAEKNHAETPAEEARRLAGITKPDSADASEPMVPATVVIPANAEKLAEPYKSLAGKALPLVMTPELAPLRTALRAEFPHAHAAVDMMMIDLREGEPLAWRPFLLLGDPGCGKSRLVRRLCEHLGAKLRRYDGAASADNAFGGTPKRWSTASPSFPTLVVAQTKSANPVVMIDEIDKAGGNGWNGSLGNALMPFLERETARNYPDVGLDLEVDLSRLSYAATANDVTSLPAPLRDRMRVIRVPTPGVDHLPMLTASILRDVAADRGVDVEWMEPLAPDELEVVARAWRGGDMSVRKLQKIVSATVTARDEFASRH</sequence>
<dbReference type="PANTHER" id="PTHR43718">
    <property type="entry name" value="LON PROTEASE"/>
    <property type="match status" value="1"/>
</dbReference>
<dbReference type="SUPFAM" id="SSF52540">
    <property type="entry name" value="P-loop containing nucleoside triphosphate hydrolases"/>
    <property type="match status" value="1"/>
</dbReference>
<dbReference type="InterPro" id="IPR003593">
    <property type="entry name" value="AAA+_ATPase"/>
</dbReference>
<dbReference type="AlphaFoldDB" id="A0A7W7Z2W2"/>
<dbReference type="GO" id="GO:0004176">
    <property type="term" value="F:ATP-dependent peptidase activity"/>
    <property type="evidence" value="ECO:0007669"/>
    <property type="project" value="InterPro"/>
</dbReference>
<dbReference type="InterPro" id="IPR003959">
    <property type="entry name" value="ATPase_AAA_core"/>
</dbReference>
<evidence type="ECO:0000313" key="2">
    <source>
        <dbReference type="EMBL" id="MBB5046966.1"/>
    </source>
</evidence>
<evidence type="ECO:0000259" key="1">
    <source>
        <dbReference type="SMART" id="SM00382"/>
    </source>
</evidence>
<organism evidence="2 3">
    <name type="scientific">Rhodopseudomonas rhenobacensis</name>
    <dbReference type="NCBI Taxonomy" id="87461"/>
    <lineage>
        <taxon>Bacteria</taxon>
        <taxon>Pseudomonadati</taxon>
        <taxon>Pseudomonadota</taxon>
        <taxon>Alphaproteobacteria</taxon>
        <taxon>Hyphomicrobiales</taxon>
        <taxon>Nitrobacteraceae</taxon>
        <taxon>Rhodopseudomonas</taxon>
    </lineage>
</organism>
<keyword evidence="3" id="KW-1185">Reference proteome</keyword>
<protein>
    <recommendedName>
        <fullName evidence="1">AAA+ ATPase domain-containing protein</fullName>
    </recommendedName>
</protein>
<dbReference type="GO" id="GO:0004252">
    <property type="term" value="F:serine-type endopeptidase activity"/>
    <property type="evidence" value="ECO:0007669"/>
    <property type="project" value="InterPro"/>
</dbReference>
<dbReference type="Gene3D" id="3.40.50.300">
    <property type="entry name" value="P-loop containing nucleotide triphosphate hydrolases"/>
    <property type="match status" value="1"/>
</dbReference>
<gene>
    <name evidence="2" type="ORF">HNR60_001715</name>
</gene>
<dbReference type="GO" id="GO:0006515">
    <property type="term" value="P:protein quality control for misfolded or incompletely synthesized proteins"/>
    <property type="evidence" value="ECO:0007669"/>
    <property type="project" value="TreeGrafter"/>
</dbReference>